<evidence type="ECO:0000313" key="3">
    <source>
        <dbReference type="Proteomes" id="UP000282311"/>
    </source>
</evidence>
<organism evidence="2 3">
    <name type="scientific">Paenibacillus ginsengarvi</name>
    <dbReference type="NCBI Taxonomy" id="400777"/>
    <lineage>
        <taxon>Bacteria</taxon>
        <taxon>Bacillati</taxon>
        <taxon>Bacillota</taxon>
        <taxon>Bacilli</taxon>
        <taxon>Bacillales</taxon>
        <taxon>Paenibacillaceae</taxon>
        <taxon>Paenibacillus</taxon>
    </lineage>
</organism>
<sequence length="462" mass="52316">MGIEILSVSGGRVPMVDKEVEARNKANGPVVPGRMSPEELVELEQRLAQKAGPQVKPWEPTLNRDSYLQLRITGKNRKDITLSHFNNEENKLVKQLREWGLIDRNKEEEAMSQMKLDALTREEYLTRRAAGETRTKIMKLLGVNTNPFYAKLTEWGLKEKAAEDEALAALKPAPAADASPAELQQEGHASEEATAQIITEAELGLIAEKDAEIGRLREKIKIDEQELTNFKAAAAHWQEVAEQEKGGRAQDNEVAESYIDTVVGRNRQMDTEIAHLKGIVTELTETCETLGTELEVANRSLQKDYEDRRESEAMHYDAEQAATQIMLLEAENKRLQTEARIANDVAENLRSRVRVLEDERERNRGFVFLRLPILPGDHPIRQRIDLNAGIDRFATEIELSAMNRERAASELFQLVQIFVGFIHSEMEDLHPEQDDVFGFVKRYFAHHNARHLATLAGREQAG</sequence>
<feature type="coiled-coil region" evidence="1">
    <location>
        <begin position="318"/>
        <end position="359"/>
    </location>
</feature>
<proteinExistence type="predicted"/>
<dbReference type="EMBL" id="RBAH01000023">
    <property type="protein sequence ID" value="RKN75031.1"/>
    <property type="molecule type" value="Genomic_DNA"/>
</dbReference>
<name>A0A3B0BRE8_9BACL</name>
<reference evidence="2 3" key="1">
    <citation type="journal article" date="2007" name="Int. J. Syst. Evol. Microbiol.">
        <title>Paenibacillus ginsengarvi sp. nov., isolated from soil from ginseng cultivation.</title>
        <authorList>
            <person name="Yoon M.H."/>
            <person name="Ten L.N."/>
            <person name="Im W.T."/>
        </authorList>
    </citation>
    <scope>NUCLEOTIDE SEQUENCE [LARGE SCALE GENOMIC DNA]</scope>
    <source>
        <strain evidence="2 3">KCTC 13059</strain>
    </source>
</reference>
<dbReference type="Proteomes" id="UP000282311">
    <property type="component" value="Unassembled WGS sequence"/>
</dbReference>
<comment type="caution">
    <text evidence="2">The sequence shown here is derived from an EMBL/GenBank/DDBJ whole genome shotgun (WGS) entry which is preliminary data.</text>
</comment>
<gene>
    <name evidence="2" type="ORF">D7M11_26210</name>
</gene>
<keyword evidence="3" id="KW-1185">Reference proteome</keyword>
<dbReference type="AlphaFoldDB" id="A0A3B0BRE8"/>
<dbReference type="RefSeq" id="WP_120750227.1">
    <property type="nucleotide sequence ID" value="NZ_RBAH01000023.1"/>
</dbReference>
<accession>A0A3B0BRE8</accession>
<keyword evidence="1" id="KW-0175">Coiled coil</keyword>
<evidence type="ECO:0000256" key="1">
    <source>
        <dbReference type="SAM" id="Coils"/>
    </source>
</evidence>
<dbReference type="OrthoDB" id="2630925at2"/>
<protein>
    <submittedName>
        <fullName evidence="2">Uncharacterized protein</fullName>
    </submittedName>
</protein>
<evidence type="ECO:0000313" key="2">
    <source>
        <dbReference type="EMBL" id="RKN75031.1"/>
    </source>
</evidence>